<dbReference type="InterPro" id="IPR000531">
    <property type="entry name" value="Beta-barrel_TonB"/>
</dbReference>
<dbReference type="GO" id="GO:0038023">
    <property type="term" value="F:signaling receptor activity"/>
    <property type="evidence" value="ECO:0007669"/>
    <property type="project" value="InterPro"/>
</dbReference>
<dbReference type="GO" id="GO:0009279">
    <property type="term" value="C:cell outer membrane"/>
    <property type="evidence" value="ECO:0007669"/>
    <property type="project" value="UniProtKB-SubCell"/>
</dbReference>
<dbReference type="Proteomes" id="UP001213664">
    <property type="component" value="Chromosome"/>
</dbReference>
<protein>
    <submittedName>
        <fullName evidence="20">TonB-dependent siderophore receptor</fullName>
    </submittedName>
</protein>
<feature type="domain" description="TonB-dependent receptor plug" evidence="19">
    <location>
        <begin position="127"/>
        <end position="220"/>
    </location>
</feature>
<feature type="transmembrane region" description="Helical" evidence="17">
    <location>
        <begin position="62"/>
        <end position="85"/>
    </location>
</feature>
<dbReference type="InterPro" id="IPR012910">
    <property type="entry name" value="Plug_dom"/>
</dbReference>
<keyword evidence="11 14" id="KW-0472">Membrane</keyword>
<keyword evidence="7" id="KW-0732">Signal</keyword>
<dbReference type="InterPro" id="IPR039426">
    <property type="entry name" value="TonB-dep_rcpt-like"/>
</dbReference>
<dbReference type="Pfam" id="PF07715">
    <property type="entry name" value="Plug"/>
    <property type="match status" value="1"/>
</dbReference>
<evidence type="ECO:0000256" key="2">
    <source>
        <dbReference type="ARBA" id="ARBA00009810"/>
    </source>
</evidence>
<name>A0AAJ6BKT2_9CAUL</name>
<dbReference type="InterPro" id="IPR037066">
    <property type="entry name" value="Plug_dom_sf"/>
</dbReference>
<dbReference type="PANTHER" id="PTHR32552:SF68">
    <property type="entry name" value="FERRICHROME OUTER MEMBRANE TRANSPORTER_PHAGE RECEPTOR"/>
    <property type="match status" value="1"/>
</dbReference>
<feature type="region of interest" description="Disordered" evidence="16">
    <location>
        <begin position="370"/>
        <end position="391"/>
    </location>
</feature>
<proteinExistence type="inferred from homology"/>
<evidence type="ECO:0000259" key="19">
    <source>
        <dbReference type="Pfam" id="PF07715"/>
    </source>
</evidence>
<keyword evidence="3 14" id="KW-0813">Transport</keyword>
<gene>
    <name evidence="20" type="ORF">P0Y50_12250</name>
</gene>
<dbReference type="AlphaFoldDB" id="A0AAJ6BKT2"/>
<dbReference type="InterPro" id="IPR010105">
    <property type="entry name" value="TonB_sidphr_rcpt"/>
</dbReference>
<evidence type="ECO:0000256" key="10">
    <source>
        <dbReference type="ARBA" id="ARBA00023077"/>
    </source>
</evidence>
<feature type="region of interest" description="Disordered" evidence="16">
    <location>
        <begin position="1"/>
        <end position="22"/>
    </location>
</feature>
<evidence type="ECO:0000256" key="12">
    <source>
        <dbReference type="ARBA" id="ARBA00023170"/>
    </source>
</evidence>
<evidence type="ECO:0000256" key="13">
    <source>
        <dbReference type="ARBA" id="ARBA00023237"/>
    </source>
</evidence>
<evidence type="ECO:0000256" key="3">
    <source>
        <dbReference type="ARBA" id="ARBA00022448"/>
    </source>
</evidence>
<keyword evidence="8" id="KW-0408">Iron</keyword>
<dbReference type="PANTHER" id="PTHR32552">
    <property type="entry name" value="FERRICHROME IRON RECEPTOR-RELATED"/>
    <property type="match status" value="1"/>
</dbReference>
<comment type="similarity">
    <text evidence="2 14 15">Belongs to the TonB-dependent receptor family.</text>
</comment>
<evidence type="ECO:0000256" key="14">
    <source>
        <dbReference type="PROSITE-ProRule" id="PRU01360"/>
    </source>
</evidence>
<dbReference type="Gene3D" id="2.40.170.20">
    <property type="entry name" value="TonB-dependent receptor, beta-barrel domain"/>
    <property type="match status" value="1"/>
</dbReference>
<keyword evidence="6 14" id="KW-0812">Transmembrane</keyword>
<dbReference type="CDD" id="cd01347">
    <property type="entry name" value="ligand_gated_channel"/>
    <property type="match status" value="1"/>
</dbReference>
<evidence type="ECO:0000256" key="6">
    <source>
        <dbReference type="ARBA" id="ARBA00022692"/>
    </source>
</evidence>
<evidence type="ECO:0000256" key="17">
    <source>
        <dbReference type="SAM" id="Phobius"/>
    </source>
</evidence>
<dbReference type="InterPro" id="IPR036942">
    <property type="entry name" value="Beta-barrel_TonB_sf"/>
</dbReference>
<evidence type="ECO:0000256" key="16">
    <source>
        <dbReference type="SAM" id="MobiDB-lite"/>
    </source>
</evidence>
<evidence type="ECO:0000256" key="15">
    <source>
        <dbReference type="RuleBase" id="RU003357"/>
    </source>
</evidence>
<dbReference type="PROSITE" id="PS52016">
    <property type="entry name" value="TONB_DEPENDENT_REC_3"/>
    <property type="match status" value="1"/>
</dbReference>
<keyword evidence="13 14" id="KW-0998">Cell outer membrane</keyword>
<dbReference type="Gene3D" id="2.170.130.10">
    <property type="entry name" value="TonB-dependent receptor, plug domain"/>
    <property type="match status" value="1"/>
</dbReference>
<dbReference type="SUPFAM" id="SSF56935">
    <property type="entry name" value="Porins"/>
    <property type="match status" value="1"/>
</dbReference>
<evidence type="ECO:0000256" key="7">
    <source>
        <dbReference type="ARBA" id="ARBA00022729"/>
    </source>
</evidence>
<keyword evidence="9" id="KW-0406">Ion transport</keyword>
<evidence type="ECO:0000256" key="5">
    <source>
        <dbReference type="ARBA" id="ARBA00022496"/>
    </source>
</evidence>
<feature type="domain" description="TonB-dependent receptor-like beta-barrel" evidence="18">
    <location>
        <begin position="306"/>
        <end position="744"/>
    </location>
</feature>
<keyword evidence="5" id="KW-0410">Iron transport</keyword>
<dbReference type="NCBIfam" id="TIGR01783">
    <property type="entry name" value="TonB-siderophor"/>
    <property type="match status" value="1"/>
</dbReference>
<sequence length="775" mass="85063">MEPLTTGWSARSDAGRSCGSRPRAPSEYFVAVLSTRLLSHHLNSNCDAFSNISWVIMRLRHLFVSSSAICGGAVFGLMAPVMAAAQTVPDTPQNEPTTVDEIVVTGRAQRLYRTDRTTIGKTAENPLDIPQALQILNAELIEDQGARDITDLYRNISGVTLFSYAGVTFRGFRQDQAYFDGVRGNPFIGFAVPQLFNIERVEVLKGPSGMLYGPGSPGGTINYVTKTPSDVRAGEITGVIGDYDRVGVSGEVTGPVDAAGRVTIRAGGFYEERDNFRVNAGFKNLIGDLGLGFALNDHTDLTLQASVYDQKLPANRLRGVPVDLDGNFLTDITWNHNEPTDFATLKAQVYQARLASQLTDNVRFDATARYSESSERQNYHEPRGAIDTDGDGRLDAVRRQFRDQYRDADSLSLAANLVTDVRAMGLDHRILFGGDWAQEDLLFKSRVVAQASQGGPVPNLSLFNPVYGLTGAANYNLDALPLSRSDDRSIRGGVYLQDQVRFGDHWIALAGVRWDRFEDDNRLSDVDFEDSQVTYRLGLIFKPRQDISTYLSWSDTFEPQEAGSQNADVGGPFAPVTGAQVEAGVKTALYGGRVQVNAAVYQIIRENILQVDQSLPPVNGKDQLRPIGEVTSEGFELDASIDLTANWVLTANYGYNDTRITGTSPGQSITNAVGDRFANAPRHQAGFWTRYQVPKLRTAFAFGGEYVSERVGFNNERVKPYTVFDASITTVFDIAKVRLRVDNLFDKTYAASGFGLQGSFPGEPRSVFVEVSHSF</sequence>
<evidence type="ECO:0000313" key="20">
    <source>
        <dbReference type="EMBL" id="WEK39304.1"/>
    </source>
</evidence>
<evidence type="ECO:0000256" key="9">
    <source>
        <dbReference type="ARBA" id="ARBA00023065"/>
    </source>
</evidence>
<accession>A0AAJ6BKT2</accession>
<evidence type="ECO:0000259" key="18">
    <source>
        <dbReference type="Pfam" id="PF00593"/>
    </source>
</evidence>
<keyword evidence="17" id="KW-1133">Transmembrane helix</keyword>
<evidence type="ECO:0000313" key="21">
    <source>
        <dbReference type="Proteomes" id="UP001213664"/>
    </source>
</evidence>
<dbReference type="EMBL" id="CP119326">
    <property type="protein sequence ID" value="WEK39304.1"/>
    <property type="molecule type" value="Genomic_DNA"/>
</dbReference>
<evidence type="ECO:0000256" key="4">
    <source>
        <dbReference type="ARBA" id="ARBA00022452"/>
    </source>
</evidence>
<keyword evidence="4 14" id="KW-1134">Transmembrane beta strand</keyword>
<dbReference type="GO" id="GO:0015344">
    <property type="term" value="F:siderophore uptake transmembrane transporter activity"/>
    <property type="evidence" value="ECO:0007669"/>
    <property type="project" value="TreeGrafter"/>
</dbReference>
<reference evidence="20" key="1">
    <citation type="submission" date="2023-03" db="EMBL/GenBank/DDBJ databases">
        <title>Andean soil-derived lignocellulolytic bacterial consortium as a source of novel taxa and putative plastic-active enzymes.</title>
        <authorList>
            <person name="Diaz-Garcia L."/>
            <person name="Chuvochina M."/>
            <person name="Feuerriegel G."/>
            <person name="Bunk B."/>
            <person name="Sproer C."/>
            <person name="Streit W.R."/>
            <person name="Rodriguez L.M."/>
            <person name="Overmann J."/>
            <person name="Jimenez D.J."/>
        </authorList>
    </citation>
    <scope>NUCLEOTIDE SEQUENCE</scope>
    <source>
        <strain evidence="20">MAG 833</strain>
    </source>
</reference>
<keyword evidence="10 15" id="KW-0798">TonB box</keyword>
<evidence type="ECO:0000256" key="8">
    <source>
        <dbReference type="ARBA" id="ARBA00023004"/>
    </source>
</evidence>
<evidence type="ECO:0000256" key="11">
    <source>
        <dbReference type="ARBA" id="ARBA00023136"/>
    </source>
</evidence>
<keyword evidence="12 20" id="KW-0675">Receptor</keyword>
<dbReference type="Pfam" id="PF00593">
    <property type="entry name" value="TonB_dep_Rec_b-barrel"/>
    <property type="match status" value="1"/>
</dbReference>
<organism evidence="20 21">
    <name type="scientific">Candidatus Brevundimonas colombiensis</name>
    <dbReference type="NCBI Taxonomy" id="3121376"/>
    <lineage>
        <taxon>Bacteria</taxon>
        <taxon>Pseudomonadati</taxon>
        <taxon>Pseudomonadota</taxon>
        <taxon>Alphaproteobacteria</taxon>
        <taxon>Caulobacterales</taxon>
        <taxon>Caulobacteraceae</taxon>
        <taxon>Brevundimonas</taxon>
    </lineage>
</organism>
<evidence type="ECO:0000256" key="1">
    <source>
        <dbReference type="ARBA" id="ARBA00004571"/>
    </source>
</evidence>
<dbReference type="GO" id="GO:0015891">
    <property type="term" value="P:siderophore transport"/>
    <property type="evidence" value="ECO:0007669"/>
    <property type="project" value="InterPro"/>
</dbReference>
<feature type="compositionally biased region" description="Basic and acidic residues" evidence="16">
    <location>
        <begin position="372"/>
        <end position="391"/>
    </location>
</feature>
<comment type="subcellular location">
    <subcellularLocation>
        <location evidence="1 14">Cell outer membrane</location>
        <topology evidence="1 14">Multi-pass membrane protein</topology>
    </subcellularLocation>
</comment>